<dbReference type="GO" id="GO:0004674">
    <property type="term" value="F:protein serine/threonine kinase activity"/>
    <property type="evidence" value="ECO:0007669"/>
    <property type="project" value="TreeGrafter"/>
</dbReference>
<feature type="compositionally biased region" description="Basic and acidic residues" evidence="1">
    <location>
        <begin position="718"/>
        <end position="727"/>
    </location>
</feature>
<feature type="domain" description="Protein kinase" evidence="2">
    <location>
        <begin position="317"/>
        <end position="664"/>
    </location>
</feature>
<reference evidence="4" key="1">
    <citation type="journal article" date="2020" name="Stud. Mycol.">
        <title>101 Dothideomycetes genomes: A test case for predicting lifestyles and emergence of pathogens.</title>
        <authorList>
            <person name="Haridas S."/>
            <person name="Albert R."/>
            <person name="Binder M."/>
            <person name="Bloem J."/>
            <person name="LaButti K."/>
            <person name="Salamov A."/>
            <person name="Andreopoulos B."/>
            <person name="Baker S."/>
            <person name="Barry K."/>
            <person name="Bills G."/>
            <person name="Bluhm B."/>
            <person name="Cannon C."/>
            <person name="Castanera R."/>
            <person name="Culley D."/>
            <person name="Daum C."/>
            <person name="Ezra D."/>
            <person name="Gonzalez J."/>
            <person name="Henrissat B."/>
            <person name="Kuo A."/>
            <person name="Liang C."/>
            <person name="Lipzen A."/>
            <person name="Lutzoni F."/>
            <person name="Magnuson J."/>
            <person name="Mondo S."/>
            <person name="Nolan M."/>
            <person name="Ohm R."/>
            <person name="Pangilinan J."/>
            <person name="Park H.-J."/>
            <person name="Ramirez L."/>
            <person name="Alfaro M."/>
            <person name="Sun H."/>
            <person name="Tritt A."/>
            <person name="Yoshinaga Y."/>
            <person name="Zwiers L.-H."/>
            <person name="Turgeon B."/>
            <person name="Goodwin S."/>
            <person name="Spatafora J."/>
            <person name="Crous P."/>
            <person name="Grigoriev I."/>
        </authorList>
    </citation>
    <scope>NUCLEOTIDE SEQUENCE [LARGE SCALE GENOMIC DNA]</scope>
    <source>
        <strain evidence="4">CBS 304.66</strain>
    </source>
</reference>
<dbReference type="Proteomes" id="UP000800093">
    <property type="component" value="Unassembled WGS sequence"/>
</dbReference>
<accession>A0A9P4KF12</accession>
<organism evidence="3 4">
    <name type="scientific">Lojkania enalia</name>
    <dbReference type="NCBI Taxonomy" id="147567"/>
    <lineage>
        <taxon>Eukaryota</taxon>
        <taxon>Fungi</taxon>
        <taxon>Dikarya</taxon>
        <taxon>Ascomycota</taxon>
        <taxon>Pezizomycotina</taxon>
        <taxon>Dothideomycetes</taxon>
        <taxon>Pleosporomycetidae</taxon>
        <taxon>Pleosporales</taxon>
        <taxon>Pleosporales incertae sedis</taxon>
        <taxon>Lojkania</taxon>
    </lineage>
</organism>
<dbReference type="SUPFAM" id="SSF56112">
    <property type="entry name" value="Protein kinase-like (PK-like)"/>
    <property type="match status" value="1"/>
</dbReference>
<evidence type="ECO:0000256" key="1">
    <source>
        <dbReference type="SAM" id="MobiDB-lite"/>
    </source>
</evidence>
<evidence type="ECO:0000313" key="3">
    <source>
        <dbReference type="EMBL" id="KAF2265255.1"/>
    </source>
</evidence>
<comment type="caution">
    <text evidence="3">The sequence shown here is derived from an EMBL/GenBank/DDBJ whole genome shotgun (WGS) entry which is preliminary data.</text>
</comment>
<dbReference type="EMBL" id="ML986610">
    <property type="protein sequence ID" value="KAF2265255.1"/>
    <property type="molecule type" value="Genomic_DNA"/>
</dbReference>
<dbReference type="Pfam" id="PF00069">
    <property type="entry name" value="Pkinase"/>
    <property type="match status" value="1"/>
</dbReference>
<protein>
    <submittedName>
        <fullName evidence="3">Kinase-like protein</fullName>
    </submittedName>
</protein>
<feature type="region of interest" description="Disordered" evidence="1">
    <location>
        <begin position="1"/>
        <end position="94"/>
    </location>
</feature>
<dbReference type="PANTHER" id="PTHR24359">
    <property type="entry name" value="SERINE/THREONINE-PROTEIN KINASE SBK1"/>
    <property type="match status" value="1"/>
</dbReference>
<evidence type="ECO:0000259" key="2">
    <source>
        <dbReference type="PROSITE" id="PS50011"/>
    </source>
</evidence>
<feature type="compositionally biased region" description="Basic and acidic residues" evidence="1">
    <location>
        <begin position="1"/>
        <end position="12"/>
    </location>
</feature>
<dbReference type="PANTHER" id="PTHR24359:SF37">
    <property type="entry name" value="PROTEIN KINASE DOMAIN-CONTAINING PROTEIN"/>
    <property type="match status" value="1"/>
</dbReference>
<dbReference type="GO" id="GO:0005524">
    <property type="term" value="F:ATP binding"/>
    <property type="evidence" value="ECO:0007669"/>
    <property type="project" value="InterPro"/>
</dbReference>
<dbReference type="AlphaFoldDB" id="A0A9P4KF12"/>
<feature type="compositionally biased region" description="Polar residues" evidence="1">
    <location>
        <begin position="119"/>
        <end position="130"/>
    </location>
</feature>
<dbReference type="Gene3D" id="1.10.510.10">
    <property type="entry name" value="Transferase(Phosphotransferase) domain 1"/>
    <property type="match status" value="1"/>
</dbReference>
<gene>
    <name evidence="3" type="ORF">CC78DRAFT_579668</name>
</gene>
<name>A0A9P4KF12_9PLEO</name>
<feature type="compositionally biased region" description="Low complexity" evidence="1">
    <location>
        <begin position="701"/>
        <end position="716"/>
    </location>
</feature>
<evidence type="ECO:0000313" key="4">
    <source>
        <dbReference type="Proteomes" id="UP000800093"/>
    </source>
</evidence>
<feature type="region of interest" description="Disordered" evidence="1">
    <location>
        <begin position="697"/>
        <end position="741"/>
    </location>
</feature>
<dbReference type="SMART" id="SM00220">
    <property type="entry name" value="S_TKc"/>
    <property type="match status" value="1"/>
</dbReference>
<dbReference type="OrthoDB" id="1046782at2759"/>
<keyword evidence="4" id="KW-1185">Reference proteome</keyword>
<sequence>MDQDVKNSRGKEIQPAAPRHLQPNDATSSAWPDIQDDMVPSTPNLKIQRPEGVEADTWQTNTPSKSGASSFIQQDSGDSYQLADNAGPDRFRNQSDVYLPIYDQAGEADDAEEDEGSAISPQSRITTQVNDPHRDQGIQSSPSSLLGEELRSAKLESLERNGCYFIPMNGLDRILTRNSVHDELNRLNIGPRDERLEIADRVWKIPSNVNKTTRRKIFAILVLLEKVDMIVHFIAEHIHDSDLPFTFCKDGKGLCYGSNRPISLFRTWKAHEKDNFETYQWWMLSPYFQFSHDKQLEVRRMVVQERVVLPFVAEKSESEQPPWNYGGFSIVRKVKFHVAHYNSRDFSATEESNPFFAIKTLKLRPDENHLETKEVKSLMRLNLEKDNHLIRLLAVFQHKQQLHLVFPWADGNLHEFWTKFYSQLTDPRRDAHLAKWMITQLLGLVLGLQKIHHSPVREKQAQTHGLSPDAPQKKYGRHGDLKPENILWFRPNHSNSGTDYMGVLRISDFGFADFHGSKSKSKVSTEGLGVTDTYRPPEFDVSQKLSSQYDIWCIGCVLLEFVVWYLCGSKGIDDFIQRRLDDSINEIPHYREDNFFNLIKSDLYERKAQAKVSVHEEIHTLRHVEDSSDLVLDILDYIEDHLLRIDPKNRHSCGALVEKIQAIYSRCHSDEDYCTKRTQKIREAKETGLSELCQTLQPKHSAATSSTPQSSASIPTETYHEIDDTRRSKGPSSLHKTLKSATKLPPQIAASQYADPSISGDLLNLRGASTAHSEGTDERTLEYVKPCLWNTETDIVGRDGLEQVNMSRALGGLKDYKGKNDWFKIAMFVSPDGQYYQ</sequence>
<dbReference type="InterPro" id="IPR011009">
    <property type="entry name" value="Kinase-like_dom_sf"/>
</dbReference>
<dbReference type="InterPro" id="IPR000719">
    <property type="entry name" value="Prot_kinase_dom"/>
</dbReference>
<feature type="region of interest" description="Disordered" evidence="1">
    <location>
        <begin position="108"/>
        <end position="146"/>
    </location>
</feature>
<feature type="compositionally biased region" description="Polar residues" evidence="1">
    <location>
        <begin position="57"/>
        <end position="79"/>
    </location>
</feature>
<proteinExistence type="predicted"/>
<dbReference type="PROSITE" id="PS50011">
    <property type="entry name" value="PROTEIN_KINASE_DOM"/>
    <property type="match status" value="1"/>
</dbReference>